<comment type="caution">
    <text evidence="1">The sequence shown here is derived from an EMBL/GenBank/DDBJ whole genome shotgun (WGS) entry which is preliminary data.</text>
</comment>
<evidence type="ECO:0000313" key="1">
    <source>
        <dbReference type="EMBL" id="PAJ71070.1"/>
    </source>
</evidence>
<dbReference type="RefSeq" id="WP_095275537.1">
    <property type="nucleotide sequence ID" value="NZ_CP047655.1"/>
</dbReference>
<reference evidence="1 2" key="1">
    <citation type="submission" date="2017-08" db="EMBL/GenBank/DDBJ databases">
        <authorList>
            <person name="de Groot N.N."/>
        </authorList>
    </citation>
    <scope>NUCLEOTIDE SEQUENCE [LARGE SCALE GENOMIC DNA]</scope>
    <source>
        <strain evidence="1 2">NBT06-6</strain>
    </source>
</reference>
<dbReference type="EMBL" id="NQMQ01000002">
    <property type="protein sequence ID" value="PAJ71070.1"/>
    <property type="molecule type" value="Genomic_DNA"/>
</dbReference>
<organism evidence="1 2">
    <name type="scientific">Corynebacterium hadale</name>
    <dbReference type="NCBI Taxonomy" id="2026255"/>
    <lineage>
        <taxon>Bacteria</taxon>
        <taxon>Bacillati</taxon>
        <taxon>Actinomycetota</taxon>
        <taxon>Actinomycetes</taxon>
        <taxon>Mycobacteriales</taxon>
        <taxon>Corynebacteriaceae</taxon>
        <taxon>Corynebacterium</taxon>
    </lineage>
</organism>
<dbReference type="InterPro" id="IPR029058">
    <property type="entry name" value="AB_hydrolase_fold"/>
</dbReference>
<dbReference type="SUPFAM" id="SSF53474">
    <property type="entry name" value="alpha/beta-Hydrolases"/>
    <property type="match status" value="1"/>
</dbReference>
<protein>
    <recommendedName>
        <fullName evidence="3">Alpha/beta hydrolase</fullName>
    </recommendedName>
</protein>
<dbReference type="AlphaFoldDB" id="A0A269PFT8"/>
<proteinExistence type="predicted"/>
<dbReference type="Proteomes" id="UP000215771">
    <property type="component" value="Unassembled WGS sequence"/>
</dbReference>
<evidence type="ECO:0008006" key="3">
    <source>
        <dbReference type="Google" id="ProtNLM"/>
    </source>
</evidence>
<name>A0A269PFT8_9CORY</name>
<evidence type="ECO:0000313" key="2">
    <source>
        <dbReference type="Proteomes" id="UP000215771"/>
    </source>
</evidence>
<accession>A0A269PFT8</accession>
<gene>
    <name evidence="1" type="ORF">CIG21_02570</name>
</gene>
<sequence length="423" mass="47052">MTTRPIKKMDFNRFASVEDFRALWRPDLEGPIRIDDELPILLDWQNNQSASTIICFSAASQKIRELPFWTGRSLVADLDANVLLVSDPSLSMDRTLNLGWYAGSKKQPDLITTLAEIFKTIVRNTTPIFFGASAGGWAALTYAAEFKNAIAVPINPQVDISRYIYFPYYTRKAWASEPESVELPFERNVANRYTSDSTTTVVYIQNKGDAHHYEDHFQPFQQQFGNSKHLIALTPNLGQGHIAPDKKSLQIVLQIVTTSTNFDALSTSLGKVQLRSSGVDKEAKAEELQAQERSLDKRYPVLSTQSIPLLPSTETLTIEVDSPHHLEPKALLFEVAFSGVELSRSSAKALGLSWSPAFHAPFQYSPAVSGSGWTGGNEINIPAGAKTVTVTTREWNRSVQYDLAKVSTRLSFHTTPTVHDQTT</sequence>